<evidence type="ECO:0000256" key="1">
    <source>
        <dbReference type="SAM" id="MobiDB-lite"/>
    </source>
</evidence>
<dbReference type="Gene3D" id="3.30.900.20">
    <property type="match status" value="1"/>
</dbReference>
<evidence type="ECO:0000313" key="3">
    <source>
        <dbReference type="Proteomes" id="UP000054007"/>
    </source>
</evidence>
<organism evidence="2 3">
    <name type="scientific">Cylindrobasidium torrendii FP15055 ss-10</name>
    <dbReference type="NCBI Taxonomy" id="1314674"/>
    <lineage>
        <taxon>Eukaryota</taxon>
        <taxon>Fungi</taxon>
        <taxon>Dikarya</taxon>
        <taxon>Basidiomycota</taxon>
        <taxon>Agaricomycotina</taxon>
        <taxon>Agaricomycetes</taxon>
        <taxon>Agaricomycetidae</taxon>
        <taxon>Agaricales</taxon>
        <taxon>Marasmiineae</taxon>
        <taxon>Physalacriaceae</taxon>
        <taxon>Cylindrobasidium</taxon>
    </lineage>
</organism>
<keyword evidence="3" id="KW-1185">Reference proteome</keyword>
<sequence>MYLTPFSEPPSSSSRATTAREPITDVTNTTARDNDNKTKNNTAASPFVPPKNGVERRRTRSDALKSTPNLNLISVPLLEEGIEDGLAAHLASSLVAHILWSRGQVPLPLPQLAKMQAYEEDDEELPTNSKEAKEKAKANALLESFDILGSHLSTTFTALSTAMALGAQNEQNPLHTAHMSVVLGSSLTSSGKTGSSTVLVIDGLVGRIWGQRRTPRTVEEDESDEERSEDEEGEEEGGDSEGDEDNEEQEVGEEQSEEPPDSDEEEEEDEDEEDEEEDEDSEVDENDTGYLEAQRQRHLQDTMRTADKLLLRALVGGSGGREIVVEEELAPTQAHILLRAPRRFKHDAWMPKQNLKLAPAVESLVSGGPAPSSKASKKDKKVDVVWIEGTGDVSEPPSTRHEDDEMIWWIWTGGKIVGFSM</sequence>
<accession>A0A0D7B171</accession>
<gene>
    <name evidence="2" type="ORF">CYLTODRAFT_446136</name>
</gene>
<proteinExistence type="predicted"/>
<dbReference type="EMBL" id="KN880648">
    <property type="protein sequence ID" value="KIY64212.1"/>
    <property type="molecule type" value="Genomic_DNA"/>
</dbReference>
<dbReference type="Proteomes" id="UP000054007">
    <property type="component" value="Unassembled WGS sequence"/>
</dbReference>
<feature type="compositionally biased region" description="Acidic residues" evidence="1">
    <location>
        <begin position="219"/>
        <end position="287"/>
    </location>
</feature>
<dbReference type="InterPro" id="IPR053729">
    <property type="entry name" value="MAD2L1BP_domain_sf"/>
</dbReference>
<dbReference type="OrthoDB" id="2387165at2759"/>
<feature type="region of interest" description="Disordered" evidence="1">
    <location>
        <begin position="1"/>
        <end position="61"/>
    </location>
</feature>
<protein>
    <submittedName>
        <fullName evidence="2">Uncharacterized protein</fullName>
    </submittedName>
</protein>
<evidence type="ECO:0000313" key="2">
    <source>
        <dbReference type="EMBL" id="KIY64212.1"/>
    </source>
</evidence>
<dbReference type="AlphaFoldDB" id="A0A0D7B171"/>
<feature type="region of interest" description="Disordered" evidence="1">
    <location>
        <begin position="212"/>
        <end position="289"/>
    </location>
</feature>
<reference evidence="2 3" key="1">
    <citation type="journal article" date="2015" name="Fungal Genet. Biol.">
        <title>Evolution of novel wood decay mechanisms in Agaricales revealed by the genome sequences of Fistulina hepatica and Cylindrobasidium torrendii.</title>
        <authorList>
            <person name="Floudas D."/>
            <person name="Held B.W."/>
            <person name="Riley R."/>
            <person name="Nagy L.G."/>
            <person name="Koehler G."/>
            <person name="Ransdell A.S."/>
            <person name="Younus H."/>
            <person name="Chow J."/>
            <person name="Chiniquy J."/>
            <person name="Lipzen A."/>
            <person name="Tritt A."/>
            <person name="Sun H."/>
            <person name="Haridas S."/>
            <person name="LaButti K."/>
            <person name="Ohm R.A."/>
            <person name="Kues U."/>
            <person name="Blanchette R.A."/>
            <person name="Grigoriev I.V."/>
            <person name="Minto R.E."/>
            <person name="Hibbett D.S."/>
        </authorList>
    </citation>
    <scope>NUCLEOTIDE SEQUENCE [LARGE SCALE GENOMIC DNA]</scope>
    <source>
        <strain evidence="2 3">FP15055 ss-10</strain>
    </source>
</reference>
<name>A0A0D7B171_9AGAR</name>
<dbReference type="STRING" id="1314674.A0A0D7B171"/>